<dbReference type="AlphaFoldDB" id="D5RNJ6"/>
<reference evidence="2 3" key="1">
    <citation type="submission" date="2010-04" db="EMBL/GenBank/DDBJ databases">
        <authorList>
            <person name="Qin X."/>
            <person name="Bachman B."/>
            <person name="Battles P."/>
            <person name="Bell A."/>
            <person name="Bess C."/>
            <person name="Bickham C."/>
            <person name="Chaboub L."/>
            <person name="Chen D."/>
            <person name="Coyle M."/>
            <person name="Deiros D.R."/>
            <person name="Dinh H."/>
            <person name="Forbes L."/>
            <person name="Fowler G."/>
            <person name="Francisco L."/>
            <person name="Fu Q."/>
            <person name="Gubbala S."/>
            <person name="Hale W."/>
            <person name="Han Y."/>
            <person name="Hemphill L."/>
            <person name="Highlander S.K."/>
            <person name="Hirani K."/>
            <person name="Hogues M."/>
            <person name="Jackson L."/>
            <person name="Jakkamsetti A."/>
            <person name="Javaid M."/>
            <person name="Jiang H."/>
            <person name="Korchina V."/>
            <person name="Kovar C."/>
            <person name="Lara F."/>
            <person name="Lee S."/>
            <person name="Mata R."/>
            <person name="Mathew T."/>
            <person name="Moen C."/>
            <person name="Morales K."/>
            <person name="Munidasa M."/>
            <person name="Nazareth L."/>
            <person name="Ngo R."/>
            <person name="Nguyen L."/>
            <person name="Okwuonu G."/>
            <person name="Ongeri F."/>
            <person name="Patil S."/>
            <person name="Petrosino J."/>
            <person name="Pham C."/>
            <person name="Pham P."/>
            <person name="Pu L.-L."/>
            <person name="Puazo M."/>
            <person name="Raj R."/>
            <person name="Reid J."/>
            <person name="Rouhana J."/>
            <person name="Saada N."/>
            <person name="Shang Y."/>
            <person name="Simmons D."/>
            <person name="Thornton R."/>
            <person name="Warren J."/>
            <person name="Weissenberger G."/>
            <person name="Zhang J."/>
            <person name="Zhang L."/>
            <person name="Zhou C."/>
            <person name="Zhu D."/>
            <person name="Muzny D."/>
            <person name="Worley K."/>
            <person name="Gibbs R."/>
        </authorList>
    </citation>
    <scope>NUCLEOTIDE SEQUENCE [LARGE SCALE GENOMIC DNA]</scope>
    <source>
        <strain evidence="2 3">ATCC 49957</strain>
    </source>
</reference>
<proteinExistence type="predicted"/>
<dbReference type="Proteomes" id="UP000005324">
    <property type="component" value="Unassembled WGS sequence"/>
</dbReference>
<sequence>RAGRWPPRAGRARQRSTPGAASPGRSPSGAPEAGRGAALPSPHGWAVTLQRDAGRIY</sequence>
<dbReference type="EMBL" id="ADVL01000497">
    <property type="protein sequence ID" value="EFH11122.1"/>
    <property type="molecule type" value="Genomic_DNA"/>
</dbReference>
<evidence type="ECO:0000313" key="3">
    <source>
        <dbReference type="Proteomes" id="UP000005324"/>
    </source>
</evidence>
<evidence type="ECO:0000313" key="2">
    <source>
        <dbReference type="EMBL" id="EFH11122.1"/>
    </source>
</evidence>
<organism evidence="2 3">
    <name type="scientific">Pseudoroseomonas cervicalis ATCC 49957</name>
    <dbReference type="NCBI Taxonomy" id="525371"/>
    <lineage>
        <taxon>Bacteria</taxon>
        <taxon>Pseudomonadati</taxon>
        <taxon>Pseudomonadota</taxon>
        <taxon>Alphaproteobacteria</taxon>
        <taxon>Acetobacterales</taxon>
        <taxon>Roseomonadaceae</taxon>
        <taxon>Roseomonas</taxon>
    </lineage>
</organism>
<evidence type="ECO:0000256" key="1">
    <source>
        <dbReference type="SAM" id="MobiDB-lite"/>
    </source>
</evidence>
<name>D5RNJ6_9PROT</name>
<accession>D5RNJ6</accession>
<comment type="caution">
    <text evidence="2">The sequence shown here is derived from an EMBL/GenBank/DDBJ whole genome shotgun (WGS) entry which is preliminary data.</text>
</comment>
<feature type="non-terminal residue" evidence="2">
    <location>
        <position position="1"/>
    </location>
</feature>
<dbReference type="HOGENOM" id="CLU_2983913_0_0_5"/>
<protein>
    <submittedName>
        <fullName evidence="2">Uncharacterized protein</fullName>
    </submittedName>
</protein>
<gene>
    <name evidence="2" type="ORF">HMPREF0731_2657</name>
</gene>
<keyword evidence="3" id="KW-1185">Reference proteome</keyword>
<feature type="region of interest" description="Disordered" evidence="1">
    <location>
        <begin position="1"/>
        <end position="57"/>
    </location>
</feature>